<feature type="transmembrane region" description="Helical" evidence="10">
    <location>
        <begin position="123"/>
        <end position="140"/>
    </location>
</feature>
<feature type="transmembrane region" description="Helical" evidence="10">
    <location>
        <begin position="99"/>
        <end position="116"/>
    </location>
</feature>
<dbReference type="InterPro" id="IPR050482">
    <property type="entry name" value="Sensor_HK_TwoCompSys"/>
</dbReference>
<dbReference type="InterPro" id="IPR003594">
    <property type="entry name" value="HATPase_dom"/>
</dbReference>
<feature type="transmembrane region" description="Helical" evidence="10">
    <location>
        <begin position="50"/>
        <end position="66"/>
    </location>
</feature>
<evidence type="ECO:0000256" key="1">
    <source>
        <dbReference type="ARBA" id="ARBA00000085"/>
    </source>
</evidence>
<gene>
    <name evidence="13" type="ORF">D9V41_14215</name>
</gene>
<keyword evidence="4" id="KW-0808">Transferase</keyword>
<organism evidence="13 14">
    <name type="scientific">Aeromicrobium phragmitis</name>
    <dbReference type="NCBI Taxonomy" id="2478914"/>
    <lineage>
        <taxon>Bacteria</taxon>
        <taxon>Bacillati</taxon>
        <taxon>Actinomycetota</taxon>
        <taxon>Actinomycetes</taxon>
        <taxon>Propionibacteriales</taxon>
        <taxon>Nocardioidaceae</taxon>
        <taxon>Aeromicrobium</taxon>
    </lineage>
</organism>
<feature type="domain" description="Histidine kinase/HSP90-like ATPase" evidence="11">
    <location>
        <begin position="286"/>
        <end position="372"/>
    </location>
</feature>
<comment type="catalytic activity">
    <reaction evidence="1">
        <text>ATP + protein L-histidine = ADP + protein N-phospho-L-histidine.</text>
        <dbReference type="EC" id="2.7.13.3"/>
    </reaction>
</comment>
<dbReference type="GO" id="GO:0000155">
    <property type="term" value="F:phosphorelay sensor kinase activity"/>
    <property type="evidence" value="ECO:0007669"/>
    <property type="project" value="InterPro"/>
</dbReference>
<dbReference type="PANTHER" id="PTHR24421">
    <property type="entry name" value="NITRATE/NITRITE SENSOR PROTEIN NARX-RELATED"/>
    <property type="match status" value="1"/>
</dbReference>
<dbReference type="Pfam" id="PF02518">
    <property type="entry name" value="HATPase_c"/>
    <property type="match status" value="1"/>
</dbReference>
<dbReference type="Proteomes" id="UP000282515">
    <property type="component" value="Unassembled WGS sequence"/>
</dbReference>
<evidence type="ECO:0000259" key="12">
    <source>
        <dbReference type="Pfam" id="PF07730"/>
    </source>
</evidence>
<evidence type="ECO:0000256" key="6">
    <source>
        <dbReference type="ARBA" id="ARBA00022777"/>
    </source>
</evidence>
<keyword evidence="10" id="KW-0812">Transmembrane</keyword>
<dbReference type="CDD" id="cd16917">
    <property type="entry name" value="HATPase_UhpB-NarQ-NarX-like"/>
    <property type="match status" value="1"/>
</dbReference>
<evidence type="ECO:0000256" key="5">
    <source>
        <dbReference type="ARBA" id="ARBA00022741"/>
    </source>
</evidence>
<dbReference type="EMBL" id="RDBF01000012">
    <property type="protein sequence ID" value="RLV54965.1"/>
    <property type="molecule type" value="Genomic_DNA"/>
</dbReference>
<feature type="region of interest" description="Disordered" evidence="9">
    <location>
        <begin position="353"/>
        <end position="376"/>
    </location>
</feature>
<dbReference type="Gene3D" id="1.20.5.1930">
    <property type="match status" value="1"/>
</dbReference>
<keyword evidence="3" id="KW-0597">Phosphoprotein</keyword>
<evidence type="ECO:0000256" key="9">
    <source>
        <dbReference type="SAM" id="MobiDB-lite"/>
    </source>
</evidence>
<evidence type="ECO:0000256" key="2">
    <source>
        <dbReference type="ARBA" id="ARBA00012438"/>
    </source>
</evidence>
<evidence type="ECO:0000256" key="4">
    <source>
        <dbReference type="ARBA" id="ARBA00022679"/>
    </source>
</evidence>
<dbReference type="GO" id="GO:0046983">
    <property type="term" value="F:protein dimerization activity"/>
    <property type="evidence" value="ECO:0007669"/>
    <property type="project" value="InterPro"/>
</dbReference>
<evidence type="ECO:0000313" key="13">
    <source>
        <dbReference type="EMBL" id="RLV54965.1"/>
    </source>
</evidence>
<dbReference type="Gene3D" id="3.30.565.10">
    <property type="entry name" value="Histidine kinase-like ATPase, C-terminal domain"/>
    <property type="match status" value="1"/>
</dbReference>
<sequence length="376" mass="38859">MRRVRRRLRDALAGPAADGARGPTKRDVALVVVLTVAAVLEAALRPDLAWPLATALVVIALVATLPGRRQRPLVVVSATTLLSAAFAIAQVLTGTPPNGLVTMFAVLLAPYALFRWGTGSDRFFGGGVLAAGLVLSVVLGGEGIEGAVAGVVLVGGAGLIGAFRRERSDSRTREIDAVRAAEREALARDLHDTVAHHVSAIAIRAQAAATRPHDASHVAASLGVIEREARAVLAEMRSLVRALRAPAGFAPSPGLPELTALAEPGPPRVRVRVDEPTSMPDIVASTFFRIAQEGVTNARRHARDVTTIDVTVVATADAAHLVVRDDGTGSRSTGGGGHGLRGVSERAALLGGEVAAGPDHDGGWTLSARIPTAGER</sequence>
<keyword evidence="5" id="KW-0547">Nucleotide-binding</keyword>
<evidence type="ECO:0000259" key="11">
    <source>
        <dbReference type="Pfam" id="PF02518"/>
    </source>
</evidence>
<dbReference type="EC" id="2.7.13.3" evidence="2"/>
<dbReference type="InterPro" id="IPR036890">
    <property type="entry name" value="HATPase_C_sf"/>
</dbReference>
<dbReference type="AlphaFoldDB" id="A0A3L8PI29"/>
<dbReference type="GO" id="GO:0005524">
    <property type="term" value="F:ATP binding"/>
    <property type="evidence" value="ECO:0007669"/>
    <property type="project" value="UniProtKB-KW"/>
</dbReference>
<evidence type="ECO:0000256" key="3">
    <source>
        <dbReference type="ARBA" id="ARBA00022553"/>
    </source>
</evidence>
<proteinExistence type="predicted"/>
<dbReference type="GO" id="GO:0016020">
    <property type="term" value="C:membrane"/>
    <property type="evidence" value="ECO:0007669"/>
    <property type="project" value="InterPro"/>
</dbReference>
<comment type="caution">
    <text evidence="13">The sequence shown here is derived from an EMBL/GenBank/DDBJ whole genome shotgun (WGS) entry which is preliminary data.</text>
</comment>
<evidence type="ECO:0000313" key="14">
    <source>
        <dbReference type="Proteomes" id="UP000282515"/>
    </source>
</evidence>
<feature type="transmembrane region" description="Helical" evidence="10">
    <location>
        <begin position="28"/>
        <end position="44"/>
    </location>
</feature>
<keyword evidence="8" id="KW-0902">Two-component regulatory system</keyword>
<dbReference type="Pfam" id="PF07730">
    <property type="entry name" value="HisKA_3"/>
    <property type="match status" value="1"/>
</dbReference>
<feature type="transmembrane region" description="Helical" evidence="10">
    <location>
        <begin position="146"/>
        <end position="163"/>
    </location>
</feature>
<protein>
    <recommendedName>
        <fullName evidence="2">histidine kinase</fullName>
        <ecNumber evidence="2">2.7.13.3</ecNumber>
    </recommendedName>
</protein>
<name>A0A3L8PI29_9ACTN</name>
<feature type="transmembrane region" description="Helical" evidence="10">
    <location>
        <begin position="73"/>
        <end position="93"/>
    </location>
</feature>
<dbReference type="PANTHER" id="PTHR24421:SF10">
    <property type="entry name" value="NITRATE_NITRITE SENSOR PROTEIN NARQ"/>
    <property type="match status" value="1"/>
</dbReference>
<keyword evidence="7" id="KW-0067">ATP-binding</keyword>
<keyword evidence="10" id="KW-1133">Transmembrane helix</keyword>
<keyword evidence="6 13" id="KW-0418">Kinase</keyword>
<keyword evidence="14" id="KW-1185">Reference proteome</keyword>
<dbReference type="SUPFAM" id="SSF55874">
    <property type="entry name" value="ATPase domain of HSP90 chaperone/DNA topoisomerase II/histidine kinase"/>
    <property type="match status" value="1"/>
</dbReference>
<evidence type="ECO:0000256" key="10">
    <source>
        <dbReference type="SAM" id="Phobius"/>
    </source>
</evidence>
<keyword evidence="10" id="KW-0472">Membrane</keyword>
<feature type="domain" description="Signal transduction histidine kinase subgroup 3 dimerisation and phosphoacceptor" evidence="12">
    <location>
        <begin position="182"/>
        <end position="246"/>
    </location>
</feature>
<evidence type="ECO:0000256" key="8">
    <source>
        <dbReference type="ARBA" id="ARBA00023012"/>
    </source>
</evidence>
<dbReference type="InterPro" id="IPR011712">
    <property type="entry name" value="Sig_transdc_His_kin_sub3_dim/P"/>
</dbReference>
<reference evidence="13 14" key="1">
    <citation type="submission" date="2018-10" db="EMBL/GenBank/DDBJ databases">
        <title>Aeromicrobium sp. 9W16Y-2 whole genome shotgun sequence.</title>
        <authorList>
            <person name="Li F."/>
        </authorList>
    </citation>
    <scope>NUCLEOTIDE SEQUENCE [LARGE SCALE GENOMIC DNA]</scope>
    <source>
        <strain evidence="13 14">9W16Y-2</strain>
    </source>
</reference>
<accession>A0A3L8PI29</accession>
<evidence type="ECO:0000256" key="7">
    <source>
        <dbReference type="ARBA" id="ARBA00022840"/>
    </source>
</evidence>